<dbReference type="Pfam" id="PF25535">
    <property type="entry name" value="DUF7919"/>
    <property type="match status" value="1"/>
</dbReference>
<dbReference type="Proteomes" id="UP000241074">
    <property type="component" value="Chromosome"/>
</dbReference>
<organism evidence="2 3">
    <name type="scientific">Ahniella affigens</name>
    <dbReference type="NCBI Taxonomy" id="2021234"/>
    <lineage>
        <taxon>Bacteria</taxon>
        <taxon>Pseudomonadati</taxon>
        <taxon>Pseudomonadota</taxon>
        <taxon>Gammaproteobacteria</taxon>
        <taxon>Lysobacterales</taxon>
        <taxon>Rhodanobacteraceae</taxon>
        <taxon>Ahniella</taxon>
    </lineage>
</organism>
<evidence type="ECO:0000313" key="2">
    <source>
        <dbReference type="EMBL" id="AVP96808.1"/>
    </source>
</evidence>
<protein>
    <recommendedName>
        <fullName evidence="1">DUF7919 domain-containing protein</fullName>
    </recommendedName>
</protein>
<gene>
    <name evidence="2" type="ORF">C7S18_06155</name>
</gene>
<feature type="domain" description="DUF7919" evidence="1">
    <location>
        <begin position="1"/>
        <end position="127"/>
    </location>
</feature>
<dbReference type="KEGG" id="xba:C7S18_06155"/>
<reference evidence="2 3" key="1">
    <citation type="submission" date="2018-03" db="EMBL/GenBank/DDBJ databases">
        <title>Ahniella affigens gen. nov., sp. nov., a gammaproteobacterium isolated from sandy soil near a stream.</title>
        <authorList>
            <person name="Ko Y."/>
            <person name="Kim J.-H."/>
        </authorList>
    </citation>
    <scope>NUCLEOTIDE SEQUENCE [LARGE SCALE GENOMIC DNA]</scope>
    <source>
        <strain evidence="2 3">D13</strain>
    </source>
</reference>
<evidence type="ECO:0000259" key="1">
    <source>
        <dbReference type="Pfam" id="PF25535"/>
    </source>
</evidence>
<dbReference type="AlphaFoldDB" id="A0A2P1PPQ5"/>
<keyword evidence="3" id="KW-1185">Reference proteome</keyword>
<proteinExistence type="predicted"/>
<name>A0A2P1PPQ5_9GAMM</name>
<accession>A0A2P1PPQ5</accession>
<evidence type="ECO:0000313" key="3">
    <source>
        <dbReference type="Proteomes" id="UP000241074"/>
    </source>
</evidence>
<sequence>MFFADLTPYEYGPCQPNDNLVNVGWLAREHPFASGEVPKEFLMALRKLVASPVNLYRGSHICELCPAPPLRLSPGGIPMLYPPPETTGNGEIRIRGLRGLVYVAPVLVAHYVEAHKYLPPAEFIEAVASSSNVAGA</sequence>
<dbReference type="InterPro" id="IPR057679">
    <property type="entry name" value="DUF7919"/>
</dbReference>
<dbReference type="EMBL" id="CP027860">
    <property type="protein sequence ID" value="AVP96808.1"/>
    <property type="molecule type" value="Genomic_DNA"/>
</dbReference>
<reference evidence="2 3" key="2">
    <citation type="submission" date="2018-03" db="EMBL/GenBank/DDBJ databases">
        <authorList>
            <person name="Keele B.F."/>
        </authorList>
    </citation>
    <scope>NUCLEOTIDE SEQUENCE [LARGE SCALE GENOMIC DNA]</scope>
    <source>
        <strain evidence="2 3">D13</strain>
    </source>
</reference>